<gene>
    <name evidence="3" type="ORF">BOKJ2_LOCUS9921</name>
</gene>
<sequence>MDNIRLPTAAGGRPKTPARPLYAARLPPLRHPLGAPTSPRHDSLSDEHPTLHTSTSAPVISMPQIPKIRPTTGKPSGTMISATSTLGHSSSNAKPLPAIGEPRRLVTPPAKPTAPAKIALKCAVILMFLSIPVLIFILMMVMSGGFEPTTTEGYYVENSTSTVGESTLRPLTDNGNIEGLNSADAAANSTSFLNSTNSALNSAGTGTQSENSGTESQVQNAVNGANGAGGTLPEAEVESDNPGTSKENDDSNDSDDSSEEDSNESVSED</sequence>
<feature type="compositionally biased region" description="Low complexity" evidence="1">
    <location>
        <begin position="26"/>
        <end position="36"/>
    </location>
</feature>
<protein>
    <submittedName>
        <fullName evidence="3">Uncharacterized protein</fullName>
    </submittedName>
</protein>
<feature type="compositionally biased region" description="Basic and acidic residues" evidence="1">
    <location>
        <begin position="39"/>
        <end position="50"/>
    </location>
</feature>
<feature type="compositionally biased region" description="Polar residues" evidence="1">
    <location>
        <begin position="198"/>
        <end position="216"/>
    </location>
</feature>
<dbReference type="Proteomes" id="UP000614601">
    <property type="component" value="Unassembled WGS sequence"/>
</dbReference>
<feature type="compositionally biased region" description="Polar residues" evidence="1">
    <location>
        <begin position="73"/>
        <end position="93"/>
    </location>
</feature>
<dbReference type="EMBL" id="CAJFCW020000005">
    <property type="protein sequence ID" value="CAG9117118.1"/>
    <property type="molecule type" value="Genomic_DNA"/>
</dbReference>
<feature type="region of interest" description="Disordered" evidence="1">
    <location>
        <begin position="26"/>
        <end position="101"/>
    </location>
</feature>
<comment type="caution">
    <text evidence="3">The sequence shown here is derived from an EMBL/GenBank/DDBJ whole genome shotgun (WGS) entry which is preliminary data.</text>
</comment>
<dbReference type="OrthoDB" id="5858362at2759"/>
<evidence type="ECO:0000313" key="3">
    <source>
        <dbReference type="EMBL" id="CAD5222993.1"/>
    </source>
</evidence>
<keyword evidence="2" id="KW-0812">Transmembrane</keyword>
<keyword evidence="2" id="KW-1133">Transmembrane helix</keyword>
<feature type="compositionally biased region" description="Acidic residues" evidence="1">
    <location>
        <begin position="250"/>
        <end position="269"/>
    </location>
</feature>
<evidence type="ECO:0000313" key="4">
    <source>
        <dbReference type="Proteomes" id="UP000614601"/>
    </source>
</evidence>
<accession>A0A811L1Q1</accession>
<reference evidence="3" key="1">
    <citation type="submission" date="2020-09" db="EMBL/GenBank/DDBJ databases">
        <authorList>
            <person name="Kikuchi T."/>
        </authorList>
    </citation>
    <scope>NUCLEOTIDE SEQUENCE</scope>
    <source>
        <strain evidence="3">SH1</strain>
    </source>
</reference>
<keyword evidence="2" id="KW-0472">Membrane</keyword>
<evidence type="ECO:0000256" key="1">
    <source>
        <dbReference type="SAM" id="MobiDB-lite"/>
    </source>
</evidence>
<dbReference type="AlphaFoldDB" id="A0A811L1Q1"/>
<feature type="region of interest" description="Disordered" evidence="1">
    <location>
        <begin position="1"/>
        <end position="20"/>
    </location>
</feature>
<organism evidence="3 4">
    <name type="scientific">Bursaphelenchus okinawaensis</name>
    <dbReference type="NCBI Taxonomy" id="465554"/>
    <lineage>
        <taxon>Eukaryota</taxon>
        <taxon>Metazoa</taxon>
        <taxon>Ecdysozoa</taxon>
        <taxon>Nematoda</taxon>
        <taxon>Chromadorea</taxon>
        <taxon>Rhabditida</taxon>
        <taxon>Tylenchina</taxon>
        <taxon>Tylenchomorpha</taxon>
        <taxon>Aphelenchoidea</taxon>
        <taxon>Aphelenchoididae</taxon>
        <taxon>Bursaphelenchus</taxon>
    </lineage>
</organism>
<dbReference type="EMBL" id="CAJFDH010000005">
    <property type="protein sequence ID" value="CAD5222993.1"/>
    <property type="molecule type" value="Genomic_DNA"/>
</dbReference>
<dbReference type="Proteomes" id="UP000783686">
    <property type="component" value="Unassembled WGS sequence"/>
</dbReference>
<keyword evidence="4" id="KW-1185">Reference proteome</keyword>
<name>A0A811L1Q1_9BILA</name>
<feature type="transmembrane region" description="Helical" evidence="2">
    <location>
        <begin position="118"/>
        <end position="142"/>
    </location>
</feature>
<feature type="region of interest" description="Disordered" evidence="1">
    <location>
        <begin position="198"/>
        <end position="269"/>
    </location>
</feature>
<proteinExistence type="predicted"/>
<evidence type="ECO:0000256" key="2">
    <source>
        <dbReference type="SAM" id="Phobius"/>
    </source>
</evidence>